<proteinExistence type="predicted"/>
<reference evidence="1" key="1">
    <citation type="submission" date="2018-02" db="EMBL/GenBank/DDBJ databases">
        <title>Rhizophora mucronata_Transcriptome.</title>
        <authorList>
            <person name="Meera S.P."/>
            <person name="Sreeshan A."/>
            <person name="Augustine A."/>
        </authorList>
    </citation>
    <scope>NUCLEOTIDE SEQUENCE</scope>
    <source>
        <tissue evidence="1">Leaf</tissue>
    </source>
</reference>
<dbReference type="EMBL" id="GGEC01057674">
    <property type="protein sequence ID" value="MBX38158.1"/>
    <property type="molecule type" value="Transcribed_RNA"/>
</dbReference>
<sequence length="48" mass="5779">MLYVVWYQCECRAFYSCDSGNSYDDFCCFNFVQRTICFSCRILVLFFA</sequence>
<protein>
    <submittedName>
        <fullName evidence="1">Uncharacterized protein</fullName>
    </submittedName>
</protein>
<name>A0A2P2N6R3_RHIMU</name>
<dbReference type="AlphaFoldDB" id="A0A2P2N6R3"/>
<evidence type="ECO:0000313" key="1">
    <source>
        <dbReference type="EMBL" id="MBX38158.1"/>
    </source>
</evidence>
<organism evidence="1">
    <name type="scientific">Rhizophora mucronata</name>
    <name type="common">Asiatic mangrove</name>
    <dbReference type="NCBI Taxonomy" id="61149"/>
    <lineage>
        <taxon>Eukaryota</taxon>
        <taxon>Viridiplantae</taxon>
        <taxon>Streptophyta</taxon>
        <taxon>Embryophyta</taxon>
        <taxon>Tracheophyta</taxon>
        <taxon>Spermatophyta</taxon>
        <taxon>Magnoliopsida</taxon>
        <taxon>eudicotyledons</taxon>
        <taxon>Gunneridae</taxon>
        <taxon>Pentapetalae</taxon>
        <taxon>rosids</taxon>
        <taxon>fabids</taxon>
        <taxon>Malpighiales</taxon>
        <taxon>Rhizophoraceae</taxon>
        <taxon>Rhizophora</taxon>
    </lineage>
</organism>
<accession>A0A2P2N6R3</accession>